<dbReference type="SUPFAM" id="SSF47413">
    <property type="entry name" value="lambda repressor-like DNA-binding domains"/>
    <property type="match status" value="1"/>
</dbReference>
<dbReference type="InterPro" id="IPR011051">
    <property type="entry name" value="RmlC_Cupin_sf"/>
</dbReference>
<evidence type="ECO:0000313" key="4">
    <source>
        <dbReference type="EMBL" id="MDU0345726.1"/>
    </source>
</evidence>
<dbReference type="EMBL" id="JAWDIT010000002">
    <property type="protein sequence ID" value="MDU0345726.1"/>
    <property type="molecule type" value="Genomic_DNA"/>
</dbReference>
<dbReference type="InterPro" id="IPR010982">
    <property type="entry name" value="Lambda_DNA-bd_dom_sf"/>
</dbReference>
<dbReference type="Proteomes" id="UP001261125">
    <property type="component" value="Unassembled WGS sequence"/>
</dbReference>
<dbReference type="Pfam" id="PF07883">
    <property type="entry name" value="Cupin_2"/>
    <property type="match status" value="1"/>
</dbReference>
<dbReference type="PROSITE" id="PS50943">
    <property type="entry name" value="HTH_CROC1"/>
    <property type="match status" value="1"/>
</dbReference>
<sequence>MTSMAPPAIPLSSAHSTPTPQTPTSDERLGAHLRGLRKARGLTLTQLAEAAELSHPFLSQLERGLARPSMASLERLARALGTSRVELIAGSEPPRADADAQPSFVAAGEGVTGPYAEGTARLLAEGPRRFEPLEFTGSNPQPGDHYVHDEDEFLTVLEGSIVISFGAFGERTLHVGDSVYCRSGTPHRWHSPDGSPYRLLIVKEVVHGDGADDPTDV</sequence>
<keyword evidence="1" id="KW-0238">DNA-binding</keyword>
<organism evidence="4 5">
    <name type="scientific">Microbacterium phycohabitans</name>
    <dbReference type="NCBI Taxonomy" id="3075993"/>
    <lineage>
        <taxon>Bacteria</taxon>
        <taxon>Bacillati</taxon>
        <taxon>Actinomycetota</taxon>
        <taxon>Actinomycetes</taxon>
        <taxon>Micrococcales</taxon>
        <taxon>Microbacteriaceae</taxon>
        <taxon>Microbacterium</taxon>
    </lineage>
</organism>
<dbReference type="Gene3D" id="2.60.120.10">
    <property type="entry name" value="Jelly Rolls"/>
    <property type="match status" value="1"/>
</dbReference>
<gene>
    <name evidence="4" type="ORF">RWH44_08405</name>
</gene>
<proteinExistence type="predicted"/>
<evidence type="ECO:0000256" key="1">
    <source>
        <dbReference type="ARBA" id="ARBA00023125"/>
    </source>
</evidence>
<dbReference type="InterPro" id="IPR050807">
    <property type="entry name" value="TransReg_Diox_bact_type"/>
</dbReference>
<dbReference type="PANTHER" id="PTHR46797:SF1">
    <property type="entry name" value="METHYLPHOSPHONATE SYNTHASE"/>
    <property type="match status" value="1"/>
</dbReference>
<reference evidence="4 5" key="1">
    <citation type="submission" date="2023-09" db="EMBL/GenBank/DDBJ databases">
        <title>Microbacterium fusihabitans sp. nov., Microbacterium phycihabitans sp. nov., and Microbacterium cervinum sp. nov., isolated from dried seaweeds of beach.</title>
        <authorList>
            <person name="Lee S.D."/>
        </authorList>
    </citation>
    <scope>NUCLEOTIDE SEQUENCE [LARGE SCALE GENOMIC DNA]</scope>
    <source>
        <strain evidence="4 5">KSW2-29</strain>
    </source>
</reference>
<evidence type="ECO:0000259" key="3">
    <source>
        <dbReference type="PROSITE" id="PS50943"/>
    </source>
</evidence>
<dbReference type="Pfam" id="PF13560">
    <property type="entry name" value="HTH_31"/>
    <property type="match status" value="1"/>
</dbReference>
<dbReference type="SUPFAM" id="SSF51182">
    <property type="entry name" value="RmlC-like cupins"/>
    <property type="match status" value="1"/>
</dbReference>
<dbReference type="Gene3D" id="1.10.260.40">
    <property type="entry name" value="lambda repressor-like DNA-binding domains"/>
    <property type="match status" value="1"/>
</dbReference>
<feature type="compositionally biased region" description="Polar residues" evidence="2">
    <location>
        <begin position="13"/>
        <end position="24"/>
    </location>
</feature>
<dbReference type="InterPro" id="IPR014710">
    <property type="entry name" value="RmlC-like_jellyroll"/>
</dbReference>
<dbReference type="InterPro" id="IPR013096">
    <property type="entry name" value="Cupin_2"/>
</dbReference>
<keyword evidence="5" id="KW-1185">Reference proteome</keyword>
<name>A0ABU3SM20_9MICO</name>
<feature type="domain" description="HTH cro/C1-type" evidence="3">
    <location>
        <begin position="33"/>
        <end position="87"/>
    </location>
</feature>
<dbReference type="SMART" id="SM00530">
    <property type="entry name" value="HTH_XRE"/>
    <property type="match status" value="1"/>
</dbReference>
<dbReference type="CDD" id="cd00093">
    <property type="entry name" value="HTH_XRE"/>
    <property type="match status" value="1"/>
</dbReference>
<dbReference type="RefSeq" id="WP_316004226.1">
    <property type="nucleotide sequence ID" value="NZ_JAWDIT010000002.1"/>
</dbReference>
<dbReference type="CDD" id="cd02209">
    <property type="entry name" value="cupin_XRE_C"/>
    <property type="match status" value="1"/>
</dbReference>
<evidence type="ECO:0000256" key="2">
    <source>
        <dbReference type="SAM" id="MobiDB-lite"/>
    </source>
</evidence>
<feature type="region of interest" description="Disordered" evidence="2">
    <location>
        <begin position="1"/>
        <end position="27"/>
    </location>
</feature>
<dbReference type="InterPro" id="IPR001387">
    <property type="entry name" value="Cro/C1-type_HTH"/>
</dbReference>
<protein>
    <submittedName>
        <fullName evidence="4">XRE family transcriptional regulator</fullName>
    </submittedName>
</protein>
<dbReference type="PANTHER" id="PTHR46797">
    <property type="entry name" value="HTH-TYPE TRANSCRIPTIONAL REGULATOR"/>
    <property type="match status" value="1"/>
</dbReference>
<accession>A0ABU3SM20</accession>
<evidence type="ECO:0000313" key="5">
    <source>
        <dbReference type="Proteomes" id="UP001261125"/>
    </source>
</evidence>
<comment type="caution">
    <text evidence="4">The sequence shown here is derived from an EMBL/GenBank/DDBJ whole genome shotgun (WGS) entry which is preliminary data.</text>
</comment>